<dbReference type="OrthoDB" id="9812729at2"/>
<evidence type="ECO:0000313" key="3">
    <source>
        <dbReference type="EMBL" id="AWM38099.1"/>
    </source>
</evidence>
<keyword evidence="1" id="KW-0812">Transmembrane</keyword>
<organism evidence="3 4">
    <name type="scientific">Gemmata obscuriglobus</name>
    <dbReference type="NCBI Taxonomy" id="114"/>
    <lineage>
        <taxon>Bacteria</taxon>
        <taxon>Pseudomonadati</taxon>
        <taxon>Planctomycetota</taxon>
        <taxon>Planctomycetia</taxon>
        <taxon>Gemmatales</taxon>
        <taxon>Gemmataceae</taxon>
        <taxon>Gemmata</taxon>
    </lineage>
</organism>
<evidence type="ECO:0000313" key="4">
    <source>
        <dbReference type="Proteomes" id="UP000245802"/>
    </source>
</evidence>
<gene>
    <name evidence="3" type="ORF">C1280_14595</name>
</gene>
<dbReference type="EMBL" id="CP025958">
    <property type="protein sequence ID" value="AWM38099.1"/>
    <property type="molecule type" value="Genomic_DNA"/>
</dbReference>
<proteinExistence type="predicted"/>
<evidence type="ECO:0000256" key="1">
    <source>
        <dbReference type="SAM" id="Phobius"/>
    </source>
</evidence>
<dbReference type="RefSeq" id="WP_010033671.1">
    <property type="nucleotide sequence ID" value="NZ_CP025958.1"/>
</dbReference>
<keyword evidence="4" id="KW-1185">Reference proteome</keyword>
<dbReference type="KEGG" id="gog:C1280_14595"/>
<name>A0A2Z3GUK4_9BACT</name>
<protein>
    <submittedName>
        <fullName evidence="3">DUF58 domain-containing protein</fullName>
    </submittedName>
</protein>
<reference evidence="3 4" key="1">
    <citation type="submission" date="2018-01" db="EMBL/GenBank/DDBJ databases">
        <title>G. obscuriglobus.</title>
        <authorList>
            <person name="Franke J."/>
            <person name="Blomberg W."/>
            <person name="Selmecki A."/>
        </authorList>
    </citation>
    <scope>NUCLEOTIDE SEQUENCE [LARGE SCALE GENOMIC DNA]</scope>
    <source>
        <strain evidence="3 4">DSM 5831</strain>
    </source>
</reference>
<keyword evidence="1" id="KW-0472">Membrane</keyword>
<keyword evidence="1" id="KW-1133">Transmembrane helix</keyword>
<dbReference type="Proteomes" id="UP000245802">
    <property type="component" value="Chromosome"/>
</dbReference>
<dbReference type="PANTHER" id="PTHR34351:SF1">
    <property type="entry name" value="SLR1927 PROTEIN"/>
    <property type="match status" value="1"/>
</dbReference>
<feature type="domain" description="DUF58" evidence="2">
    <location>
        <begin position="207"/>
        <end position="277"/>
    </location>
</feature>
<accession>A0A2Z3GUK4</accession>
<feature type="transmembrane region" description="Helical" evidence="1">
    <location>
        <begin position="12"/>
        <end position="33"/>
    </location>
</feature>
<dbReference type="AlphaFoldDB" id="A0A2Z3GUK4"/>
<feature type="transmembrane region" description="Helical" evidence="1">
    <location>
        <begin position="39"/>
        <end position="58"/>
    </location>
</feature>
<dbReference type="PANTHER" id="PTHR34351">
    <property type="entry name" value="SLR1927 PROTEIN-RELATED"/>
    <property type="match status" value="1"/>
</dbReference>
<dbReference type="Pfam" id="PF01882">
    <property type="entry name" value="DUF58"/>
    <property type="match status" value="1"/>
</dbReference>
<evidence type="ECO:0000259" key="2">
    <source>
        <dbReference type="Pfam" id="PF01882"/>
    </source>
</evidence>
<dbReference type="InterPro" id="IPR002881">
    <property type="entry name" value="DUF58"/>
</dbReference>
<sequence>MKRTDGAGGLALQFTPSGITWLAVSLGVGAVAWFKSINLVLIVVYVMLALVVLNGALARRNVVGVRARRLAAPPLFAGERSEHGVRITNEGRAPVTVTVEDRTPAGSVTFLGYRVPPGGALDCKASGEFPTRGRFAGPLTLVSSFPFGFVSYQRQTDSGGEIVVLPRPGQADPDGLRRWVARQAGGEGRARKLLRRVTTDRAEVRGVRTYRAGDPIRDIHWLTTARRGEPMVREYDTAPSPELVLVVEPWLPAEPTPQDCERLEAALSLAVTVAATWRRAFDSPIMVAVPGHAVASASAEEDLREALTPLADAPGGPAHEPLPAAAFAGRLARGARVVVSSRPNSPFSAALARETGKPFATVCPQDRLPWYQPPAAQS</sequence>